<accession>A0A154BQ43</accession>
<feature type="transmembrane region" description="Helical" evidence="5">
    <location>
        <begin position="200"/>
        <end position="228"/>
    </location>
</feature>
<proteinExistence type="predicted"/>
<evidence type="ECO:0000256" key="1">
    <source>
        <dbReference type="ARBA" id="ARBA00004141"/>
    </source>
</evidence>
<evidence type="ECO:0000256" key="3">
    <source>
        <dbReference type="ARBA" id="ARBA00022989"/>
    </source>
</evidence>
<evidence type="ECO:0000256" key="5">
    <source>
        <dbReference type="SAM" id="Phobius"/>
    </source>
</evidence>
<keyword evidence="3 5" id="KW-1133">Transmembrane helix</keyword>
<keyword evidence="7" id="KW-1185">Reference proteome</keyword>
<evidence type="ECO:0000313" key="6">
    <source>
        <dbReference type="EMBL" id="KYZ76077.1"/>
    </source>
</evidence>
<dbReference type="OrthoDB" id="9811701at2"/>
<reference evidence="6 7" key="1">
    <citation type="submission" date="2016-02" db="EMBL/GenBank/DDBJ databases">
        <title>Anaerosporomusa subterraneum gen. nov., sp. nov., a spore-forming obligate anaerobe isolated from saprolite.</title>
        <authorList>
            <person name="Choi J.K."/>
            <person name="Shah M."/>
            <person name="Yee N."/>
        </authorList>
    </citation>
    <scope>NUCLEOTIDE SEQUENCE [LARGE SCALE GENOMIC DNA]</scope>
    <source>
        <strain evidence="6 7">RU4</strain>
    </source>
</reference>
<dbReference type="EMBL" id="LSGP01000017">
    <property type="protein sequence ID" value="KYZ76077.1"/>
    <property type="molecule type" value="Genomic_DNA"/>
</dbReference>
<evidence type="ECO:0000313" key="7">
    <source>
        <dbReference type="Proteomes" id="UP000076268"/>
    </source>
</evidence>
<dbReference type="InterPro" id="IPR007300">
    <property type="entry name" value="CidB/LrgB"/>
</dbReference>
<dbReference type="AlphaFoldDB" id="A0A154BQ43"/>
<organism evidence="6 7">
    <name type="scientific">Anaerosporomusa subterranea</name>
    <dbReference type="NCBI Taxonomy" id="1794912"/>
    <lineage>
        <taxon>Bacteria</taxon>
        <taxon>Bacillati</taxon>
        <taxon>Bacillota</taxon>
        <taxon>Negativicutes</taxon>
        <taxon>Acetonemataceae</taxon>
        <taxon>Anaerosporomusa</taxon>
    </lineage>
</organism>
<dbReference type="Pfam" id="PF04172">
    <property type="entry name" value="LrgB"/>
    <property type="match status" value="1"/>
</dbReference>
<feature type="transmembrane region" description="Helical" evidence="5">
    <location>
        <begin position="27"/>
        <end position="46"/>
    </location>
</feature>
<dbReference type="RefSeq" id="WP_066240888.1">
    <property type="nucleotide sequence ID" value="NZ_LSGP01000017.1"/>
</dbReference>
<comment type="subcellular location">
    <subcellularLocation>
        <location evidence="1">Membrane</location>
        <topology evidence="1">Multi-pass membrane protein</topology>
    </subcellularLocation>
</comment>
<keyword evidence="4 5" id="KW-0472">Membrane</keyword>
<dbReference type="PANTHER" id="PTHR30249:SF3">
    <property type="entry name" value="MUREIN HYDROLASE EXPORT REGULATOR"/>
    <property type="match status" value="1"/>
</dbReference>
<dbReference type="GO" id="GO:0016020">
    <property type="term" value="C:membrane"/>
    <property type="evidence" value="ECO:0007669"/>
    <property type="project" value="UniProtKB-SubCell"/>
</dbReference>
<gene>
    <name evidence="6" type="ORF">AXX12_06430</name>
</gene>
<name>A0A154BQ43_ANASB</name>
<feature type="transmembrane region" description="Helical" evidence="5">
    <location>
        <begin position="58"/>
        <end position="77"/>
    </location>
</feature>
<dbReference type="PANTHER" id="PTHR30249">
    <property type="entry name" value="PUTATIVE SEROTONIN TRANSPORTER"/>
    <property type="match status" value="1"/>
</dbReference>
<comment type="caution">
    <text evidence="6">The sequence shown here is derived from an EMBL/GenBank/DDBJ whole genome shotgun (WGS) entry which is preliminary data.</text>
</comment>
<feature type="transmembrane region" description="Helical" evidence="5">
    <location>
        <begin position="143"/>
        <end position="164"/>
    </location>
</feature>
<feature type="transmembrane region" description="Helical" evidence="5">
    <location>
        <begin position="89"/>
        <end position="111"/>
    </location>
</feature>
<sequence length="233" mass="24579">MLVLFGVLLTIAVYCMSKRLYQKSANLIFSPLLVCPLIVIAVLTVFQISYETYNSGGQLLSMMLQPAMVALAVPVYKYRSILKTYIVEILISVTVGSIVAIITSMGAAKLLGMNSHMISSLVPRSITTPMAMNVSQLLGGDPAITAVLVIVSGLTGVLLTSVLLKWTPAGSPITKGMMFGASAHGTGTSRAYELGSLEGAIASLAMVFMGIITTVIAPALVPFGFHLLSRFSS</sequence>
<evidence type="ECO:0000256" key="2">
    <source>
        <dbReference type="ARBA" id="ARBA00022692"/>
    </source>
</evidence>
<protein>
    <submittedName>
        <fullName evidence="6">CidB/LrgB family autolysis modulator</fullName>
    </submittedName>
</protein>
<keyword evidence="2 5" id="KW-0812">Transmembrane</keyword>
<dbReference type="STRING" id="1794912.AXX12_06430"/>
<evidence type="ECO:0000256" key="4">
    <source>
        <dbReference type="ARBA" id="ARBA00023136"/>
    </source>
</evidence>
<dbReference type="Proteomes" id="UP000076268">
    <property type="component" value="Unassembled WGS sequence"/>
</dbReference>